<accession>A0A328WXJ9</accession>
<keyword evidence="1" id="KW-0732">Signal</keyword>
<name>A0A328WXJ9_9FLAO</name>
<feature type="chain" id="PRO_5016342768" evidence="1">
    <location>
        <begin position="22"/>
        <end position="165"/>
    </location>
</feature>
<proteinExistence type="predicted"/>
<evidence type="ECO:0000313" key="2">
    <source>
        <dbReference type="EMBL" id="RAR50932.1"/>
    </source>
</evidence>
<protein>
    <submittedName>
        <fullName evidence="2">Uncharacterized protein</fullName>
    </submittedName>
</protein>
<evidence type="ECO:0000256" key="1">
    <source>
        <dbReference type="SAM" id="SignalP"/>
    </source>
</evidence>
<dbReference type="RefSeq" id="WP_112084532.1">
    <property type="nucleotide sequence ID" value="NZ_QLSV01000001.1"/>
</dbReference>
<dbReference type="EMBL" id="QLSV01000001">
    <property type="protein sequence ID" value="RAR50932.1"/>
    <property type="molecule type" value="Genomic_DNA"/>
</dbReference>
<comment type="caution">
    <text evidence="2">The sequence shown here is derived from an EMBL/GenBank/DDBJ whole genome shotgun (WGS) entry which is preliminary data.</text>
</comment>
<feature type="signal peptide" evidence="1">
    <location>
        <begin position="1"/>
        <end position="21"/>
    </location>
</feature>
<keyword evidence="3" id="KW-1185">Reference proteome</keyword>
<sequence>MKTTILKSVAIVLFMSTGLFSCSSDAIVTNENATNSSNSSLLKPPPPGLSEFYYRYNGVMPYTSVPEAFVVISNNVIYAMDGSFNVIKIPLSSIEVGTYFIGGSNSFTYNLPSNPNTWYAYDGYIKITQNNAAEISGIIKVEGAGIDYKGITSINGYFNAVPIVP</sequence>
<dbReference type="Proteomes" id="UP000249518">
    <property type="component" value="Unassembled WGS sequence"/>
</dbReference>
<reference evidence="2 3" key="1">
    <citation type="submission" date="2018-06" db="EMBL/GenBank/DDBJ databases">
        <title>Genomic Encyclopedia of Type Strains, Phase III (KMG-III): the genomes of soil and plant-associated and newly described type strains.</title>
        <authorList>
            <person name="Whitman W."/>
        </authorList>
    </citation>
    <scope>NUCLEOTIDE SEQUENCE [LARGE SCALE GENOMIC DNA]</scope>
    <source>
        <strain evidence="2 3">CGMCC 1.12504</strain>
    </source>
</reference>
<dbReference type="PROSITE" id="PS51257">
    <property type="entry name" value="PROKAR_LIPOPROTEIN"/>
    <property type="match status" value="1"/>
</dbReference>
<evidence type="ECO:0000313" key="3">
    <source>
        <dbReference type="Proteomes" id="UP000249518"/>
    </source>
</evidence>
<dbReference type="AlphaFoldDB" id="A0A328WXJ9"/>
<gene>
    <name evidence="2" type="ORF">B0I10_101103</name>
</gene>
<organism evidence="2 3">
    <name type="scientific">Flavobacterium lacus</name>
    <dbReference type="NCBI Taxonomy" id="1353778"/>
    <lineage>
        <taxon>Bacteria</taxon>
        <taxon>Pseudomonadati</taxon>
        <taxon>Bacteroidota</taxon>
        <taxon>Flavobacteriia</taxon>
        <taxon>Flavobacteriales</taxon>
        <taxon>Flavobacteriaceae</taxon>
        <taxon>Flavobacterium</taxon>
    </lineage>
</organism>